<evidence type="ECO:0000313" key="1">
    <source>
        <dbReference type="EMBL" id="OAB78763.1"/>
    </source>
</evidence>
<accession>A0A167HM72</accession>
<dbReference type="EMBL" id="LRXL01000037">
    <property type="protein sequence ID" value="OAB78763.1"/>
    <property type="molecule type" value="Genomic_DNA"/>
</dbReference>
<dbReference type="Proteomes" id="UP000077013">
    <property type="component" value="Unassembled WGS sequence"/>
</dbReference>
<evidence type="ECO:0000313" key="2">
    <source>
        <dbReference type="Proteomes" id="UP000077013"/>
    </source>
</evidence>
<proteinExistence type="predicted"/>
<protein>
    <submittedName>
        <fullName evidence="1">Uncharacterized protein</fullName>
    </submittedName>
</protein>
<sequence>MNIIFELSNNLNYYIMYKIETIKNGISGCGAYNTSDVTILTESFETLKEARKAIRLKIKNDGFIKYADYTTNLIDGLTLHTNF</sequence>
<dbReference type="RefSeq" id="WP_068592079.1">
    <property type="nucleotide sequence ID" value="NZ_LRXL01000037.1"/>
</dbReference>
<reference evidence="1 2" key="1">
    <citation type="submission" date="2016-02" db="EMBL/GenBank/DDBJ databases">
        <title>Ulvibacter sp. LPB0005, isolated from Thais luteostoma.</title>
        <authorList>
            <person name="Shin S.-K."/>
            <person name="Yi H."/>
        </authorList>
    </citation>
    <scope>NUCLEOTIDE SEQUENCE [LARGE SCALE GENOMIC DNA]</scope>
    <source>
        <strain evidence="1 2">LPB0005</strain>
    </source>
</reference>
<dbReference type="AlphaFoldDB" id="A0A167HM72"/>
<organism evidence="1 2">
    <name type="scientific">Cochleicola gelatinilyticus</name>
    <dbReference type="NCBI Taxonomy" id="1763537"/>
    <lineage>
        <taxon>Bacteria</taxon>
        <taxon>Pseudomonadati</taxon>
        <taxon>Bacteroidota</taxon>
        <taxon>Flavobacteriia</taxon>
        <taxon>Flavobacteriales</taxon>
        <taxon>Flavobacteriaceae</taxon>
        <taxon>Cochleicola</taxon>
    </lineage>
</organism>
<keyword evidence="2" id="KW-1185">Reference proteome</keyword>
<comment type="caution">
    <text evidence="1">The sequence shown here is derived from an EMBL/GenBank/DDBJ whole genome shotgun (WGS) entry which is preliminary data.</text>
</comment>
<name>A0A167HM72_9FLAO</name>
<gene>
    <name evidence="1" type="ORF">ULVI_09280</name>
</gene>
<dbReference type="STRING" id="1763537.ULVI_09280"/>